<name>A0ABN0NIA2_9GAMM</name>
<dbReference type="EMBL" id="AHCF02000017">
    <property type="protein sequence ID" value="ERG61264.1"/>
    <property type="molecule type" value="Genomic_DNA"/>
</dbReference>
<sequence>MSTLDHLTNWDIELVKKVVDHLNEFGIVSDEDGYDFPSTWIERWSDACTDYLKIHGYKGGPLSDIGEFFSGYGAVYGLYNTTGISYKSAGEYITKLATSNMQHASQSDD</sequence>
<accession>A0ABN0NIA2</accession>
<gene>
    <name evidence="1" type="ORF">PUND_09139</name>
</gene>
<evidence type="ECO:0000313" key="2">
    <source>
        <dbReference type="Proteomes" id="UP000016534"/>
    </source>
</evidence>
<reference evidence="1" key="1">
    <citation type="journal article" date="2012" name="J. Bacteriol.">
        <title>Genome sequences of type strains of seven species of the marine bacterium Pseudoalteromonas.</title>
        <authorList>
            <person name="Xie B.B."/>
            <person name="Shu Y.L."/>
            <person name="Qin Q.L."/>
            <person name="Rong J.C."/>
            <person name="Zhang X.Y."/>
            <person name="Chen X.L."/>
            <person name="Shi M."/>
            <person name="He H.L."/>
            <person name="Zhou B.C."/>
            <person name="Zhang Y.Z."/>
        </authorList>
    </citation>
    <scope>NUCLEOTIDE SEQUENCE [LARGE SCALE GENOMIC DNA]</scope>
    <source>
        <strain evidence="1">NCIMB 2128</strain>
    </source>
</reference>
<evidence type="ECO:0000313" key="1">
    <source>
        <dbReference type="EMBL" id="ERG61264.1"/>
    </source>
</evidence>
<comment type="caution">
    <text evidence="1">The sequence shown here is derived from an EMBL/GenBank/DDBJ whole genome shotgun (WGS) entry which is preliminary data.</text>
</comment>
<keyword evidence="2" id="KW-1185">Reference proteome</keyword>
<reference evidence="1" key="2">
    <citation type="submission" date="2013-04" db="EMBL/GenBank/DDBJ databases">
        <title>Genome sequence of Pseudoalteromonas undina.</title>
        <authorList>
            <person name="Xie B.-B."/>
            <person name="Rong J.-C."/>
            <person name="Qin Q.-L."/>
            <person name="Shu Y.-L."/>
            <person name="Zhang Y.-Z."/>
        </authorList>
    </citation>
    <scope>NUCLEOTIDE SEQUENCE</scope>
    <source>
        <strain evidence="1">NCIMB 2128</strain>
    </source>
</reference>
<evidence type="ECO:0008006" key="3">
    <source>
        <dbReference type="Google" id="ProtNLM"/>
    </source>
</evidence>
<dbReference type="Proteomes" id="UP000016534">
    <property type="component" value="Unassembled WGS sequence"/>
</dbReference>
<proteinExistence type="predicted"/>
<protein>
    <recommendedName>
        <fullName evidence="3">Phage protein</fullName>
    </recommendedName>
</protein>
<organism evidence="1 2">
    <name type="scientific">Pseudoalteromonas undina</name>
    <dbReference type="NCBI Taxonomy" id="43660"/>
    <lineage>
        <taxon>Bacteria</taxon>
        <taxon>Pseudomonadati</taxon>
        <taxon>Pseudomonadota</taxon>
        <taxon>Gammaproteobacteria</taxon>
        <taxon>Alteromonadales</taxon>
        <taxon>Pseudoalteromonadaceae</taxon>
        <taxon>Pseudoalteromonas</taxon>
    </lineage>
</organism>